<sequence>MKSCEVSFIPCGLRLNEVGDRRRRSICYGAKVPESVKRYLQSVGGEARGLVALNRVLVSGDEVADGGLVTLGSEDLRTWHVRNILKVEDGDRIRAGVVDGELFDEAEVTLGEDGGISLELGSGVLVNDVPSVDVLLALPRPGVMSRMWSALASLGVGNIFVVNAYRVEKTYFSSKVMREAEIREALVSGLMQSGCDSRVPKVVVSKRLKNFLTDELDKHTPREALRVVGHPGSDLRRLSQMDLGEVKRILVAIGPEGGWMDREMSMLESFGFQPISLGQRALRTEVACAALVTLAHDRLASECA</sequence>
<gene>
    <name evidence="12" type="ORF">NDN08_002330</name>
</gene>
<keyword evidence="5" id="KW-0698">rRNA processing</keyword>
<evidence type="ECO:0000256" key="3">
    <source>
        <dbReference type="ARBA" id="ARBA00012328"/>
    </source>
</evidence>
<keyword evidence="7" id="KW-0808">Transferase</keyword>
<comment type="caution">
    <text evidence="12">The sequence shown here is derived from an EMBL/GenBank/DDBJ whole genome shotgun (WGS) entry which is preliminary data.</text>
</comment>
<protein>
    <recommendedName>
        <fullName evidence="3">16S rRNA (uracil(1498)-N(3))-methyltransferase</fullName>
        <ecNumber evidence="3">2.1.1.193</ecNumber>
    </recommendedName>
</protein>
<keyword evidence="13" id="KW-1185">Reference proteome</keyword>
<dbReference type="EMBL" id="JAMWBK010000004">
    <property type="protein sequence ID" value="KAJ8905825.1"/>
    <property type="molecule type" value="Genomic_DNA"/>
</dbReference>
<dbReference type="InterPro" id="IPR046886">
    <property type="entry name" value="RsmE_MTase_dom"/>
</dbReference>
<dbReference type="GO" id="GO:0070042">
    <property type="term" value="F:rRNA (uridine-N3-)-methyltransferase activity"/>
    <property type="evidence" value="ECO:0007669"/>
    <property type="project" value="TreeGrafter"/>
</dbReference>
<evidence type="ECO:0000256" key="9">
    <source>
        <dbReference type="ARBA" id="ARBA00025699"/>
    </source>
</evidence>
<evidence type="ECO:0000256" key="5">
    <source>
        <dbReference type="ARBA" id="ARBA00022552"/>
    </source>
</evidence>
<evidence type="ECO:0000256" key="10">
    <source>
        <dbReference type="ARBA" id="ARBA00047944"/>
    </source>
</evidence>
<dbReference type="GO" id="GO:0005737">
    <property type="term" value="C:cytoplasm"/>
    <property type="evidence" value="ECO:0007669"/>
    <property type="project" value="UniProtKB-SubCell"/>
</dbReference>
<comment type="similarity">
    <text evidence="2">Belongs to the RNA methyltransferase RsmE family.</text>
</comment>
<dbReference type="NCBIfam" id="TIGR00046">
    <property type="entry name" value="RsmE family RNA methyltransferase"/>
    <property type="match status" value="1"/>
</dbReference>
<dbReference type="InterPro" id="IPR029028">
    <property type="entry name" value="Alpha/beta_knot_MTases"/>
</dbReference>
<dbReference type="Gene3D" id="3.40.1280.10">
    <property type="match status" value="1"/>
</dbReference>
<comment type="subcellular location">
    <subcellularLocation>
        <location evidence="1">Cytoplasm</location>
    </subcellularLocation>
</comment>
<evidence type="ECO:0000259" key="11">
    <source>
        <dbReference type="Pfam" id="PF04452"/>
    </source>
</evidence>
<dbReference type="SUPFAM" id="SSF75217">
    <property type="entry name" value="alpha/beta knot"/>
    <property type="match status" value="1"/>
</dbReference>
<reference evidence="12 13" key="1">
    <citation type="journal article" date="2023" name="Nat. Commun.">
        <title>Origin of minicircular mitochondrial genomes in red algae.</title>
        <authorList>
            <person name="Lee Y."/>
            <person name="Cho C.H."/>
            <person name="Lee Y.M."/>
            <person name="Park S.I."/>
            <person name="Yang J.H."/>
            <person name="West J.A."/>
            <person name="Bhattacharya D."/>
            <person name="Yoon H.S."/>
        </authorList>
    </citation>
    <scope>NUCLEOTIDE SEQUENCE [LARGE SCALE GENOMIC DNA]</scope>
    <source>
        <strain evidence="12 13">CCMP1338</strain>
        <tissue evidence="12">Whole cell</tissue>
    </source>
</reference>
<dbReference type="EC" id="2.1.1.193" evidence="3"/>
<dbReference type="Proteomes" id="UP001157974">
    <property type="component" value="Unassembled WGS sequence"/>
</dbReference>
<evidence type="ECO:0000256" key="6">
    <source>
        <dbReference type="ARBA" id="ARBA00022603"/>
    </source>
</evidence>
<evidence type="ECO:0000313" key="13">
    <source>
        <dbReference type="Proteomes" id="UP001157974"/>
    </source>
</evidence>
<comment type="catalytic activity">
    <reaction evidence="10">
        <text>uridine(1498) in 16S rRNA + S-adenosyl-L-methionine = N(3)-methyluridine(1498) in 16S rRNA + S-adenosyl-L-homocysteine + H(+)</text>
        <dbReference type="Rhea" id="RHEA:42920"/>
        <dbReference type="Rhea" id="RHEA-COMP:10283"/>
        <dbReference type="Rhea" id="RHEA-COMP:10284"/>
        <dbReference type="ChEBI" id="CHEBI:15378"/>
        <dbReference type="ChEBI" id="CHEBI:57856"/>
        <dbReference type="ChEBI" id="CHEBI:59789"/>
        <dbReference type="ChEBI" id="CHEBI:65315"/>
        <dbReference type="ChEBI" id="CHEBI:74502"/>
        <dbReference type="EC" id="2.1.1.193"/>
    </reaction>
</comment>
<evidence type="ECO:0000256" key="2">
    <source>
        <dbReference type="ARBA" id="ARBA00005528"/>
    </source>
</evidence>
<organism evidence="12 13">
    <name type="scientific">Rhodosorus marinus</name>
    <dbReference type="NCBI Taxonomy" id="101924"/>
    <lineage>
        <taxon>Eukaryota</taxon>
        <taxon>Rhodophyta</taxon>
        <taxon>Stylonematophyceae</taxon>
        <taxon>Stylonematales</taxon>
        <taxon>Stylonemataceae</taxon>
        <taxon>Rhodosorus</taxon>
    </lineage>
</organism>
<comment type="function">
    <text evidence="9">Specifically methylates the N3 position of the uracil ring of uridine 1498 (m3U1498) in 16S rRNA. Acts on the fully assembled 30S ribosomal subunit.</text>
</comment>
<evidence type="ECO:0000256" key="8">
    <source>
        <dbReference type="ARBA" id="ARBA00022691"/>
    </source>
</evidence>
<dbReference type="InterPro" id="IPR029026">
    <property type="entry name" value="tRNA_m1G_MTases_N"/>
</dbReference>
<keyword evidence="8" id="KW-0949">S-adenosyl-L-methionine</keyword>
<keyword evidence="4" id="KW-0963">Cytoplasm</keyword>
<evidence type="ECO:0000313" key="12">
    <source>
        <dbReference type="EMBL" id="KAJ8905825.1"/>
    </source>
</evidence>
<dbReference type="PANTHER" id="PTHR30027:SF3">
    <property type="entry name" value="16S RRNA (URACIL(1498)-N(3))-METHYLTRANSFERASE"/>
    <property type="match status" value="1"/>
</dbReference>
<dbReference type="InterPro" id="IPR006700">
    <property type="entry name" value="RsmE"/>
</dbReference>
<evidence type="ECO:0000256" key="7">
    <source>
        <dbReference type="ARBA" id="ARBA00022679"/>
    </source>
</evidence>
<accession>A0AAV8UTE9</accession>
<dbReference type="PANTHER" id="PTHR30027">
    <property type="entry name" value="RIBOSOMAL RNA SMALL SUBUNIT METHYLTRANSFERASE E"/>
    <property type="match status" value="1"/>
</dbReference>
<name>A0AAV8UTE9_9RHOD</name>
<evidence type="ECO:0000256" key="4">
    <source>
        <dbReference type="ARBA" id="ARBA00022490"/>
    </source>
</evidence>
<dbReference type="AlphaFoldDB" id="A0AAV8UTE9"/>
<keyword evidence="6" id="KW-0489">Methyltransferase</keyword>
<proteinExistence type="inferred from homology"/>
<dbReference type="GO" id="GO:0070475">
    <property type="term" value="P:rRNA base methylation"/>
    <property type="evidence" value="ECO:0007669"/>
    <property type="project" value="TreeGrafter"/>
</dbReference>
<evidence type="ECO:0000256" key="1">
    <source>
        <dbReference type="ARBA" id="ARBA00004496"/>
    </source>
</evidence>
<feature type="domain" description="Ribosomal RNA small subunit methyltransferase E methyltransferase" evidence="11">
    <location>
        <begin position="131"/>
        <end position="294"/>
    </location>
</feature>
<dbReference type="Pfam" id="PF04452">
    <property type="entry name" value="Methyltrans_RNA"/>
    <property type="match status" value="1"/>
</dbReference>
<dbReference type="CDD" id="cd18084">
    <property type="entry name" value="RsmE-like"/>
    <property type="match status" value="1"/>
</dbReference>